<evidence type="ECO:0000256" key="3">
    <source>
        <dbReference type="SAM" id="SignalP"/>
    </source>
</evidence>
<dbReference type="SUPFAM" id="SSF53807">
    <property type="entry name" value="Helical backbone' metal receptor"/>
    <property type="match status" value="1"/>
</dbReference>
<protein>
    <submittedName>
        <fullName evidence="5">Iron complex transport system substrate-binding protein</fullName>
    </submittedName>
</protein>
<keyword evidence="1 3" id="KW-0732">Signal</keyword>
<feature type="region of interest" description="Disordered" evidence="2">
    <location>
        <begin position="290"/>
        <end position="324"/>
    </location>
</feature>
<organism evidence="5 6">
    <name type="scientific">Thiogranum longum</name>
    <dbReference type="NCBI Taxonomy" id="1537524"/>
    <lineage>
        <taxon>Bacteria</taxon>
        <taxon>Pseudomonadati</taxon>
        <taxon>Pseudomonadota</taxon>
        <taxon>Gammaproteobacteria</taxon>
        <taxon>Chromatiales</taxon>
        <taxon>Ectothiorhodospiraceae</taxon>
        <taxon>Thiogranum</taxon>
    </lineage>
</organism>
<dbReference type="AlphaFoldDB" id="A0A4V2PH49"/>
<sequence>MACMRVFLVLLVLGMLTGRASAAVEARDDAGRIIHLEQPAHRIVSLSPHATELLFSAGAGDRVVAVSEYSDWPPAARQLPRVGSGAGLNVEAVVAQRPDLVVAWLSGNARLQLRQLEQFGIKVFYSEPRDIDGIARNLLALGRLADSEVKAQQAAEAFRERVDALRSRYAGRRPVTVFYQIWDQPLMTVNGQHLISHWLSLCGAVNIFDDLADLAPAVDPEAVLKADPEVLIAGRHPGKSAGWEERWRQWKSLRAVQAGHLYTVPAELLERQTPRAVQAAQELCEHIDQARQGNVSGRDATARPVPGRYGSGDVPAQTGNPRGD</sequence>
<dbReference type="EMBL" id="SMFX01000001">
    <property type="protein sequence ID" value="TCK19276.1"/>
    <property type="molecule type" value="Genomic_DNA"/>
</dbReference>
<dbReference type="InterPro" id="IPR050902">
    <property type="entry name" value="ABC_Transporter_SBP"/>
</dbReference>
<dbReference type="PROSITE" id="PS50983">
    <property type="entry name" value="FE_B12_PBP"/>
    <property type="match status" value="1"/>
</dbReference>
<keyword evidence="6" id="KW-1185">Reference proteome</keyword>
<evidence type="ECO:0000256" key="1">
    <source>
        <dbReference type="ARBA" id="ARBA00022729"/>
    </source>
</evidence>
<feature type="domain" description="Fe/B12 periplasmic-binding" evidence="4">
    <location>
        <begin position="42"/>
        <end position="291"/>
    </location>
</feature>
<reference evidence="5 6" key="1">
    <citation type="submission" date="2019-03" db="EMBL/GenBank/DDBJ databases">
        <title>Genomic Encyclopedia of Type Strains, Phase IV (KMG-IV): sequencing the most valuable type-strain genomes for metagenomic binning, comparative biology and taxonomic classification.</title>
        <authorList>
            <person name="Goeker M."/>
        </authorList>
    </citation>
    <scope>NUCLEOTIDE SEQUENCE [LARGE SCALE GENOMIC DNA]</scope>
    <source>
        <strain evidence="5 6">DSM 19610</strain>
    </source>
</reference>
<dbReference type="InterPro" id="IPR054828">
    <property type="entry name" value="Vit_B12_bind_prot"/>
</dbReference>
<evidence type="ECO:0000259" key="4">
    <source>
        <dbReference type="PROSITE" id="PS50983"/>
    </source>
</evidence>
<dbReference type="Gene3D" id="3.40.50.1980">
    <property type="entry name" value="Nitrogenase molybdenum iron protein domain"/>
    <property type="match status" value="2"/>
</dbReference>
<dbReference type="PANTHER" id="PTHR30535">
    <property type="entry name" value="VITAMIN B12-BINDING PROTEIN"/>
    <property type="match status" value="1"/>
</dbReference>
<feature type="signal peptide" evidence="3">
    <location>
        <begin position="1"/>
        <end position="22"/>
    </location>
</feature>
<dbReference type="InterPro" id="IPR002491">
    <property type="entry name" value="ABC_transptr_periplasmic_BD"/>
</dbReference>
<dbReference type="Pfam" id="PF01497">
    <property type="entry name" value="Peripla_BP_2"/>
    <property type="match status" value="1"/>
</dbReference>
<dbReference type="Proteomes" id="UP000295707">
    <property type="component" value="Unassembled WGS sequence"/>
</dbReference>
<dbReference type="PANTHER" id="PTHR30535:SF34">
    <property type="entry name" value="MOLYBDATE-BINDING PROTEIN MOLA"/>
    <property type="match status" value="1"/>
</dbReference>
<dbReference type="CDD" id="cd01144">
    <property type="entry name" value="BtuF"/>
    <property type="match status" value="1"/>
</dbReference>
<dbReference type="NCBIfam" id="NF038402">
    <property type="entry name" value="TroA_like"/>
    <property type="match status" value="1"/>
</dbReference>
<feature type="chain" id="PRO_5020368266" evidence="3">
    <location>
        <begin position="23"/>
        <end position="324"/>
    </location>
</feature>
<gene>
    <name evidence="5" type="ORF">DFR30_2586</name>
</gene>
<comment type="caution">
    <text evidence="5">The sequence shown here is derived from an EMBL/GenBank/DDBJ whole genome shotgun (WGS) entry which is preliminary data.</text>
</comment>
<evidence type="ECO:0000313" key="5">
    <source>
        <dbReference type="EMBL" id="TCK19276.1"/>
    </source>
</evidence>
<accession>A0A4V2PH49</accession>
<proteinExistence type="predicted"/>
<evidence type="ECO:0000256" key="2">
    <source>
        <dbReference type="SAM" id="MobiDB-lite"/>
    </source>
</evidence>
<name>A0A4V2PH49_9GAMM</name>
<evidence type="ECO:0000313" key="6">
    <source>
        <dbReference type="Proteomes" id="UP000295707"/>
    </source>
</evidence>